<dbReference type="EMBL" id="JABBWD010000017">
    <property type="protein sequence ID" value="KAG1778047.1"/>
    <property type="molecule type" value="Genomic_DNA"/>
</dbReference>
<protein>
    <submittedName>
        <fullName evidence="2">Uncharacterized protein</fullName>
    </submittedName>
</protein>
<dbReference type="Proteomes" id="UP000714275">
    <property type="component" value="Unassembled WGS sequence"/>
</dbReference>
<evidence type="ECO:0000313" key="3">
    <source>
        <dbReference type="Proteomes" id="UP000714275"/>
    </source>
</evidence>
<evidence type="ECO:0000313" key="2">
    <source>
        <dbReference type="EMBL" id="KAG1778047.1"/>
    </source>
</evidence>
<feature type="region of interest" description="Disordered" evidence="1">
    <location>
        <begin position="184"/>
        <end position="209"/>
    </location>
</feature>
<keyword evidence="3" id="KW-1185">Reference proteome</keyword>
<feature type="compositionally biased region" description="Polar residues" evidence="1">
    <location>
        <begin position="190"/>
        <end position="209"/>
    </location>
</feature>
<accession>A0A9P6ZXN2</accession>
<organism evidence="2 3">
    <name type="scientific">Suillus placidus</name>
    <dbReference type="NCBI Taxonomy" id="48579"/>
    <lineage>
        <taxon>Eukaryota</taxon>
        <taxon>Fungi</taxon>
        <taxon>Dikarya</taxon>
        <taxon>Basidiomycota</taxon>
        <taxon>Agaricomycotina</taxon>
        <taxon>Agaricomycetes</taxon>
        <taxon>Agaricomycetidae</taxon>
        <taxon>Boletales</taxon>
        <taxon>Suillineae</taxon>
        <taxon>Suillaceae</taxon>
        <taxon>Suillus</taxon>
    </lineage>
</organism>
<comment type="caution">
    <text evidence="2">The sequence shown here is derived from an EMBL/GenBank/DDBJ whole genome shotgun (WGS) entry which is preliminary data.</text>
</comment>
<reference evidence="2" key="1">
    <citation type="journal article" date="2020" name="New Phytol.">
        <title>Comparative genomics reveals dynamic genome evolution in host specialist ectomycorrhizal fungi.</title>
        <authorList>
            <person name="Lofgren L.A."/>
            <person name="Nguyen N.H."/>
            <person name="Vilgalys R."/>
            <person name="Ruytinx J."/>
            <person name="Liao H.L."/>
            <person name="Branco S."/>
            <person name="Kuo A."/>
            <person name="LaButti K."/>
            <person name="Lipzen A."/>
            <person name="Andreopoulos W."/>
            <person name="Pangilinan J."/>
            <person name="Riley R."/>
            <person name="Hundley H."/>
            <person name="Na H."/>
            <person name="Barry K."/>
            <person name="Grigoriev I.V."/>
            <person name="Stajich J.E."/>
            <person name="Kennedy P.G."/>
        </authorList>
    </citation>
    <scope>NUCLEOTIDE SEQUENCE</scope>
    <source>
        <strain evidence="2">DOB743</strain>
    </source>
</reference>
<dbReference type="AlphaFoldDB" id="A0A9P6ZXN2"/>
<sequence length="264" mass="28895">MPTLILEIQNTATSIKQQNKFIAPPIPDPKDDTFEVSAGTRESNHSGLLFVIFHSRLPRTVKDHVMLYGAFNNAWLGHEVSLMQRAQLLRPIMLLPVKIAAWAFNEDTQFSAIIATHTLNAACTSRQPERCLATALATLELSLIDTAIIAERLEVPSIEKLAEAHSNTLLWTLELDAIRRRTTRYGAESRSPNSASRRTQNFTSLGSMTEGSDVATATISDEFITLPSESASTRSVSPKIATGSSHREGALKERAEANANLAAN</sequence>
<dbReference type="OrthoDB" id="2661721at2759"/>
<proteinExistence type="predicted"/>
<name>A0A9P6ZXN2_9AGAM</name>
<gene>
    <name evidence="2" type="ORF">EV702DRAFT_1044754</name>
</gene>
<evidence type="ECO:0000256" key="1">
    <source>
        <dbReference type="SAM" id="MobiDB-lite"/>
    </source>
</evidence>
<feature type="compositionally biased region" description="Basic and acidic residues" evidence="1">
    <location>
        <begin position="245"/>
        <end position="256"/>
    </location>
</feature>
<feature type="region of interest" description="Disordered" evidence="1">
    <location>
        <begin position="229"/>
        <end position="264"/>
    </location>
</feature>